<feature type="binding site" evidence="8">
    <location>
        <begin position="209"/>
        <end position="210"/>
    </location>
    <ligand>
        <name>substrate</name>
    </ligand>
</feature>
<sequence>MRDRQAPHHGPGDGDGARRPRLEVRLGPLRLKNPVVTAAGTFGYGREAAAFYDLGVLGAVTVKGLSLEPWPGNPPPRAVETPAGMLNAIGLQNPGVDHFVHNDLPWLRRFDVPVIANVVGKTEAEYVEVARRLDAAGVDALELNVSCPNVKAGGLEFGSDPAVAASLVRAVRRVTQRPLLVKLSPEAGDLPALAAAVLEAGADALSLINTVRGAAIDVEGERPALAAVTGGLSGPAIRPVAVRCIWEVYRRLRAPILGMGGVASGRDAAELMLAGAAAVAVGTAALVDPRAPVRVLDELAAILAAKGIGAAELTGRAHRREEPGGTAPSGPAGAAAGGRAGAAAPAGERSPLTGCSWRDGG</sequence>
<dbReference type="Proteomes" id="UP001304683">
    <property type="component" value="Chromosome"/>
</dbReference>
<reference evidence="11 12" key="1">
    <citation type="submission" date="2023-08" db="EMBL/GenBank/DDBJ databases">
        <title>Genome sequence of Thermaerobacter compostii strain Ins1, a spore-forming filamentous bacterium isolated from a deep geothermal reservoir.</title>
        <authorList>
            <person name="Bregnard D."/>
            <person name="Gonzalez D."/>
            <person name="Junier P."/>
        </authorList>
    </citation>
    <scope>NUCLEOTIDE SEQUENCE [LARGE SCALE GENOMIC DNA]</scope>
    <source>
        <strain evidence="11 12">Ins1</strain>
    </source>
</reference>
<feature type="binding site" evidence="8">
    <location>
        <begin position="87"/>
        <end position="91"/>
    </location>
    <ligand>
        <name>substrate</name>
    </ligand>
</feature>
<evidence type="ECO:0000259" key="10">
    <source>
        <dbReference type="Pfam" id="PF01180"/>
    </source>
</evidence>
<feature type="region of interest" description="Disordered" evidence="9">
    <location>
        <begin position="314"/>
        <end position="361"/>
    </location>
</feature>
<evidence type="ECO:0000256" key="1">
    <source>
        <dbReference type="ARBA" id="ARBA00003616"/>
    </source>
</evidence>
<feature type="binding site" evidence="8">
    <location>
        <position position="182"/>
    </location>
    <ligand>
        <name>FMN</name>
        <dbReference type="ChEBI" id="CHEBI:58210"/>
    </ligand>
</feature>
<dbReference type="InterPro" id="IPR024920">
    <property type="entry name" value="Dihydroorotate_DH_1"/>
</dbReference>
<feature type="binding site" evidence="8">
    <location>
        <position position="208"/>
    </location>
    <ligand>
        <name>FMN</name>
        <dbReference type="ChEBI" id="CHEBI:58210"/>
    </ligand>
</feature>
<evidence type="ECO:0000313" key="11">
    <source>
        <dbReference type="EMBL" id="WPD18776.1"/>
    </source>
</evidence>
<keyword evidence="4 8" id="KW-0288">FMN</keyword>
<comment type="caution">
    <text evidence="8">Lacks conserved residue(s) required for the propagation of feature annotation.</text>
</comment>
<keyword evidence="8" id="KW-0963">Cytoplasm</keyword>
<dbReference type="InterPro" id="IPR050074">
    <property type="entry name" value="DHO_dehydrogenase"/>
</dbReference>
<dbReference type="InterPro" id="IPR005720">
    <property type="entry name" value="Dihydroorotate_DH_cat"/>
</dbReference>
<comment type="subcellular location">
    <subcellularLocation>
        <location evidence="8">Cytoplasm</location>
    </subcellularLocation>
</comment>
<dbReference type="GO" id="GO:0004589">
    <property type="term" value="F:dihydroorotate dehydrogenase (NAD+) activity"/>
    <property type="evidence" value="ECO:0007669"/>
    <property type="project" value="UniProtKB-EC"/>
</dbReference>
<evidence type="ECO:0000256" key="2">
    <source>
        <dbReference type="ARBA" id="ARBA00004715"/>
    </source>
</evidence>
<feature type="binding site" evidence="8">
    <location>
        <position position="234"/>
    </location>
    <ligand>
        <name>FMN</name>
        <dbReference type="ChEBI" id="CHEBI:58210"/>
    </ligand>
</feature>
<organism evidence="11 12">
    <name type="scientific">Thermaerobacter composti</name>
    <dbReference type="NCBI Taxonomy" id="554949"/>
    <lineage>
        <taxon>Bacteria</taxon>
        <taxon>Bacillati</taxon>
        <taxon>Bacillota</taxon>
        <taxon>Clostridia</taxon>
        <taxon>Eubacteriales</taxon>
        <taxon>Clostridiales Family XVII. Incertae Sedis</taxon>
        <taxon>Thermaerobacter</taxon>
    </lineage>
</organism>
<dbReference type="PANTHER" id="PTHR48109:SF1">
    <property type="entry name" value="DIHYDROOROTATE DEHYDROGENASE (FUMARATE)"/>
    <property type="match status" value="1"/>
</dbReference>
<proteinExistence type="inferred from homology"/>
<dbReference type="NCBIfam" id="NF005574">
    <property type="entry name" value="PRK07259.1"/>
    <property type="match status" value="1"/>
</dbReference>
<dbReference type="EMBL" id="CP132508">
    <property type="protein sequence ID" value="WPD18776.1"/>
    <property type="molecule type" value="Genomic_DNA"/>
</dbReference>
<evidence type="ECO:0000256" key="4">
    <source>
        <dbReference type="ARBA" id="ARBA00022643"/>
    </source>
</evidence>
<feature type="binding site" evidence="8">
    <location>
        <position position="117"/>
    </location>
    <ligand>
        <name>FMN</name>
        <dbReference type="ChEBI" id="CHEBI:58210"/>
    </ligand>
</feature>
<comment type="catalytic activity">
    <reaction evidence="7">
        <text>(S)-dihydroorotate + NAD(+) = orotate + NADH + H(+)</text>
        <dbReference type="Rhea" id="RHEA:13513"/>
        <dbReference type="ChEBI" id="CHEBI:15378"/>
        <dbReference type="ChEBI" id="CHEBI:30839"/>
        <dbReference type="ChEBI" id="CHEBI:30864"/>
        <dbReference type="ChEBI" id="CHEBI:57540"/>
        <dbReference type="ChEBI" id="CHEBI:57945"/>
        <dbReference type="EC" id="1.3.1.14"/>
    </reaction>
</comment>
<dbReference type="InterPro" id="IPR001295">
    <property type="entry name" value="Dihydroorotate_DH_CS"/>
</dbReference>
<feature type="region of interest" description="Disordered" evidence="9">
    <location>
        <begin position="1"/>
        <end position="20"/>
    </location>
</feature>
<accession>A0ABZ0QMS4</accession>
<dbReference type="CDD" id="cd04740">
    <property type="entry name" value="DHOD_1B_like"/>
    <property type="match status" value="1"/>
</dbReference>
<comment type="function">
    <text evidence="1">Catalyzes the conversion of dihydroorotate to orotate with NAD(+) as electron acceptor.</text>
</comment>
<evidence type="ECO:0000313" key="12">
    <source>
        <dbReference type="Proteomes" id="UP001304683"/>
    </source>
</evidence>
<dbReference type="Gene3D" id="3.20.20.70">
    <property type="entry name" value="Aldolase class I"/>
    <property type="match status" value="1"/>
</dbReference>
<dbReference type="InterPro" id="IPR033888">
    <property type="entry name" value="DHOD_1B"/>
</dbReference>
<evidence type="ECO:0000256" key="5">
    <source>
        <dbReference type="ARBA" id="ARBA00022975"/>
    </source>
</evidence>
<name>A0ABZ0QMS4_9FIRM</name>
<feature type="domain" description="Dihydroorotate dehydrogenase catalytic" evidence="10">
    <location>
        <begin position="22"/>
        <end position="303"/>
    </location>
</feature>
<feature type="binding site" evidence="8">
    <location>
        <position position="63"/>
    </location>
    <ligand>
        <name>substrate</name>
    </ligand>
</feature>
<comment type="catalytic activity">
    <reaction evidence="8">
        <text>(S)-dihydroorotate + A = orotate + AH2</text>
        <dbReference type="Rhea" id="RHEA:18073"/>
        <dbReference type="ChEBI" id="CHEBI:13193"/>
        <dbReference type="ChEBI" id="CHEBI:17499"/>
        <dbReference type="ChEBI" id="CHEBI:30839"/>
        <dbReference type="ChEBI" id="CHEBI:30864"/>
    </reaction>
</comment>
<dbReference type="PANTHER" id="PTHR48109">
    <property type="entry name" value="DIHYDROOROTATE DEHYDROGENASE (QUINONE), MITOCHONDRIAL-RELATED"/>
    <property type="match status" value="1"/>
</dbReference>
<comment type="similarity">
    <text evidence="8">Belongs to the dihydroorotate dehydrogenase family. Type 1 subfamily.</text>
</comment>
<comment type="cofactor">
    <cofactor evidence="8">
        <name>FMN</name>
        <dbReference type="ChEBI" id="CHEBI:58210"/>
    </cofactor>
    <text evidence="8">Binds 1 FMN per subunit.</text>
</comment>
<dbReference type="RefSeq" id="WP_207669911.1">
    <property type="nucleotide sequence ID" value="NZ_CP132508.1"/>
</dbReference>
<evidence type="ECO:0000256" key="3">
    <source>
        <dbReference type="ARBA" id="ARBA00022630"/>
    </source>
</evidence>
<keyword evidence="12" id="KW-1185">Reference proteome</keyword>
<evidence type="ECO:0000256" key="7">
    <source>
        <dbReference type="ARBA" id="ARBA00048996"/>
    </source>
</evidence>
<dbReference type="InterPro" id="IPR013785">
    <property type="entry name" value="Aldolase_TIM"/>
</dbReference>
<evidence type="ECO:0000256" key="6">
    <source>
        <dbReference type="ARBA" id="ARBA00023002"/>
    </source>
</evidence>
<keyword evidence="6 8" id="KW-0560">Oxidoreductase</keyword>
<keyword evidence="5 8" id="KW-0665">Pyrimidine biosynthesis</keyword>
<dbReference type="EC" id="1.3.-.-" evidence="8"/>
<dbReference type="HAMAP" id="MF_00224">
    <property type="entry name" value="DHO_dh_type1"/>
    <property type="match status" value="1"/>
</dbReference>
<evidence type="ECO:0000256" key="9">
    <source>
        <dbReference type="SAM" id="MobiDB-lite"/>
    </source>
</evidence>
<dbReference type="NCBIfam" id="TIGR01037">
    <property type="entry name" value="pyrD_sub1_fam"/>
    <property type="match status" value="1"/>
</dbReference>
<feature type="binding site" evidence="8">
    <location>
        <begin position="63"/>
        <end position="64"/>
    </location>
    <ligand>
        <name>FMN</name>
        <dbReference type="ChEBI" id="CHEBI:58210"/>
    </ligand>
</feature>
<dbReference type="SUPFAM" id="SSF51395">
    <property type="entry name" value="FMN-linked oxidoreductases"/>
    <property type="match status" value="1"/>
</dbReference>
<feature type="binding site" evidence="8">
    <location>
        <position position="144"/>
    </location>
    <ligand>
        <name>FMN</name>
        <dbReference type="ChEBI" id="CHEBI:58210"/>
    </ligand>
</feature>
<keyword evidence="3 8" id="KW-0285">Flavoprotein</keyword>
<protein>
    <recommendedName>
        <fullName evidence="8">Dihydroorotate dehydrogenase</fullName>
        <shortName evidence="8">DHOD</shortName>
        <shortName evidence="8">DHODase</shortName>
        <shortName evidence="8">DHOdehase</shortName>
        <ecNumber evidence="8">1.3.-.-</ecNumber>
    </recommendedName>
</protein>
<feature type="compositionally biased region" description="Low complexity" evidence="9">
    <location>
        <begin position="324"/>
        <end position="334"/>
    </location>
</feature>
<evidence type="ECO:0000256" key="8">
    <source>
        <dbReference type="HAMAP-Rule" id="MF_00224"/>
    </source>
</evidence>
<feature type="binding site" evidence="8">
    <location>
        <begin position="282"/>
        <end position="283"/>
    </location>
    <ligand>
        <name>FMN</name>
        <dbReference type="ChEBI" id="CHEBI:58210"/>
    </ligand>
</feature>
<gene>
    <name evidence="8" type="primary">pyrD</name>
    <name evidence="11" type="ORF">Q5761_10475</name>
</gene>
<dbReference type="InterPro" id="IPR049622">
    <property type="entry name" value="Dihydroorotate_DH_I"/>
</dbReference>
<dbReference type="Pfam" id="PF01180">
    <property type="entry name" value="DHO_dh"/>
    <property type="match status" value="1"/>
</dbReference>
<feature type="binding site" evidence="8">
    <location>
        <position position="144"/>
    </location>
    <ligand>
        <name>substrate</name>
    </ligand>
</feature>
<comment type="pathway">
    <text evidence="2">Pyrimidine metabolism; UMP biosynthesis via de novo pathway; orotate from (S)-dihydroorotate (NAD(+) route): step 1/1.</text>
</comment>
<dbReference type="PROSITE" id="PS00912">
    <property type="entry name" value="DHODEHASE_2"/>
    <property type="match status" value="1"/>
</dbReference>
<feature type="active site" description="Nucleophile" evidence="8">
    <location>
        <position position="147"/>
    </location>
</feature>
<feature type="binding site" evidence="8">
    <location>
        <begin position="260"/>
        <end position="261"/>
    </location>
    <ligand>
        <name>FMN</name>
        <dbReference type="ChEBI" id="CHEBI:58210"/>
    </ligand>
</feature>